<organism evidence="1 2">
    <name type="scientific">Dendrolimus kikuchii</name>
    <dbReference type="NCBI Taxonomy" id="765133"/>
    <lineage>
        <taxon>Eukaryota</taxon>
        <taxon>Metazoa</taxon>
        <taxon>Ecdysozoa</taxon>
        <taxon>Arthropoda</taxon>
        <taxon>Hexapoda</taxon>
        <taxon>Insecta</taxon>
        <taxon>Pterygota</taxon>
        <taxon>Neoptera</taxon>
        <taxon>Endopterygota</taxon>
        <taxon>Lepidoptera</taxon>
        <taxon>Glossata</taxon>
        <taxon>Ditrysia</taxon>
        <taxon>Bombycoidea</taxon>
        <taxon>Lasiocampidae</taxon>
        <taxon>Dendrolimus</taxon>
    </lineage>
</organism>
<proteinExistence type="predicted"/>
<dbReference type="Proteomes" id="UP000824533">
    <property type="component" value="Linkage Group LG13"/>
</dbReference>
<protein>
    <submittedName>
        <fullName evidence="1">Uncharacterized protein</fullName>
    </submittedName>
</protein>
<gene>
    <name evidence="1" type="ORF">K1T71_008060</name>
</gene>
<reference evidence="1 2" key="1">
    <citation type="journal article" date="2021" name="Front. Genet.">
        <title>Chromosome-Level Genome Assembly Reveals Significant Gene Expansion in the Toll and IMD Signaling Pathways of Dendrolimus kikuchii.</title>
        <authorList>
            <person name="Zhou J."/>
            <person name="Wu P."/>
            <person name="Xiong Z."/>
            <person name="Liu N."/>
            <person name="Zhao N."/>
            <person name="Ji M."/>
            <person name="Qiu Y."/>
            <person name="Yang B."/>
        </authorList>
    </citation>
    <scope>NUCLEOTIDE SEQUENCE [LARGE SCALE GENOMIC DNA]</scope>
    <source>
        <strain evidence="1">Ann1</strain>
    </source>
</reference>
<dbReference type="EMBL" id="CM034399">
    <property type="protein sequence ID" value="KAJ0176881.1"/>
    <property type="molecule type" value="Genomic_DNA"/>
</dbReference>
<evidence type="ECO:0000313" key="2">
    <source>
        <dbReference type="Proteomes" id="UP000824533"/>
    </source>
</evidence>
<name>A0ACC1CYT2_9NEOP</name>
<comment type="caution">
    <text evidence="1">The sequence shown here is derived from an EMBL/GenBank/DDBJ whole genome shotgun (WGS) entry which is preliminary data.</text>
</comment>
<sequence>MTEIPTYLKQIMGVDIKSNGTISALPYLAMYLMSFPFGFASDYILKKEWLTVTAARKLSNSFGHFGPGLILLGLAYVPAGRVSWAIILLTVAMGMNAGAYTGFL</sequence>
<accession>A0ACC1CYT2</accession>
<evidence type="ECO:0000313" key="1">
    <source>
        <dbReference type="EMBL" id="KAJ0176881.1"/>
    </source>
</evidence>
<feature type="non-terminal residue" evidence="1">
    <location>
        <position position="104"/>
    </location>
</feature>
<keyword evidence="2" id="KW-1185">Reference proteome</keyword>